<dbReference type="EMBL" id="CM031824">
    <property type="protein sequence ID" value="KAG6625428.1"/>
    <property type="molecule type" value="Genomic_DNA"/>
</dbReference>
<gene>
    <name evidence="2" type="ORF">CIPAW_16G096200</name>
</gene>
<organism evidence="2 3">
    <name type="scientific">Carya illinoinensis</name>
    <name type="common">Pecan</name>
    <dbReference type="NCBI Taxonomy" id="32201"/>
    <lineage>
        <taxon>Eukaryota</taxon>
        <taxon>Viridiplantae</taxon>
        <taxon>Streptophyta</taxon>
        <taxon>Embryophyta</taxon>
        <taxon>Tracheophyta</taxon>
        <taxon>Spermatophyta</taxon>
        <taxon>Magnoliopsida</taxon>
        <taxon>eudicotyledons</taxon>
        <taxon>Gunneridae</taxon>
        <taxon>Pentapetalae</taxon>
        <taxon>rosids</taxon>
        <taxon>fabids</taxon>
        <taxon>Fagales</taxon>
        <taxon>Juglandaceae</taxon>
        <taxon>Carya</taxon>
    </lineage>
</organism>
<dbReference type="Proteomes" id="UP000811609">
    <property type="component" value="Chromosome 16"/>
</dbReference>
<evidence type="ECO:0000313" key="2">
    <source>
        <dbReference type="EMBL" id="KAG6625428.1"/>
    </source>
</evidence>
<protein>
    <submittedName>
        <fullName evidence="2">Uncharacterized protein</fullName>
    </submittedName>
</protein>
<dbReference type="AlphaFoldDB" id="A0A8T1N7I6"/>
<name>A0A8T1N7I6_CARIL</name>
<reference evidence="2" key="1">
    <citation type="submission" date="2020-12" db="EMBL/GenBank/DDBJ databases">
        <title>WGS assembly of Carya illinoinensis cv. Pawnee.</title>
        <authorList>
            <person name="Platts A."/>
            <person name="Shu S."/>
            <person name="Wright S."/>
            <person name="Barry K."/>
            <person name="Edger P."/>
            <person name="Pires J.C."/>
            <person name="Schmutz J."/>
        </authorList>
    </citation>
    <scope>NUCLEOTIDE SEQUENCE</scope>
    <source>
        <tissue evidence="2">Leaf</tissue>
    </source>
</reference>
<proteinExistence type="predicted"/>
<feature type="region of interest" description="Disordered" evidence="1">
    <location>
        <begin position="26"/>
        <end position="67"/>
    </location>
</feature>
<keyword evidence="3" id="KW-1185">Reference proteome</keyword>
<feature type="compositionally biased region" description="Polar residues" evidence="1">
    <location>
        <begin position="34"/>
        <end position="43"/>
    </location>
</feature>
<evidence type="ECO:0000313" key="3">
    <source>
        <dbReference type="Proteomes" id="UP000811609"/>
    </source>
</evidence>
<evidence type="ECO:0000256" key="1">
    <source>
        <dbReference type="SAM" id="MobiDB-lite"/>
    </source>
</evidence>
<comment type="caution">
    <text evidence="2">The sequence shown here is derived from an EMBL/GenBank/DDBJ whole genome shotgun (WGS) entry which is preliminary data.</text>
</comment>
<accession>A0A8T1N7I6</accession>
<sequence length="88" mass="9734">MQTNKLTVELWHMIFSKVCLSSNNPRAAEVDKSQPLSSRTLSLPNGRKESGVGSREGGVSAETTLSEGIRRRIRRSCSSARWSPRSDT</sequence>